<evidence type="ECO:0000256" key="1">
    <source>
        <dbReference type="ARBA" id="ARBA00001974"/>
    </source>
</evidence>
<dbReference type="EC" id="1.4.3.1" evidence="6"/>
<evidence type="ECO:0000259" key="5">
    <source>
        <dbReference type="Pfam" id="PF01266"/>
    </source>
</evidence>
<protein>
    <submittedName>
        <fullName evidence="6">FAD dependent oxidoreductase</fullName>
        <ecNumber evidence="6">1.4.3.1</ecNumber>
    </submittedName>
</protein>
<dbReference type="Gene3D" id="3.30.9.10">
    <property type="entry name" value="D-Amino Acid Oxidase, subunit A, domain 2"/>
    <property type="match status" value="1"/>
</dbReference>
<comment type="caution">
    <text evidence="6">The sequence shown here is derived from an EMBL/GenBank/DDBJ whole genome shotgun (WGS) entry which is preliminary data.</text>
</comment>
<evidence type="ECO:0000256" key="2">
    <source>
        <dbReference type="ARBA" id="ARBA00009410"/>
    </source>
</evidence>
<evidence type="ECO:0000256" key="3">
    <source>
        <dbReference type="ARBA" id="ARBA00022630"/>
    </source>
</evidence>
<gene>
    <name evidence="6" type="ORF">B1B_09798</name>
</gene>
<comment type="cofactor">
    <cofactor evidence="1">
        <name>FAD</name>
        <dbReference type="ChEBI" id="CHEBI:57692"/>
    </cofactor>
</comment>
<evidence type="ECO:0000313" key="6">
    <source>
        <dbReference type="EMBL" id="EQD54175.1"/>
    </source>
</evidence>
<dbReference type="Pfam" id="PF01266">
    <property type="entry name" value="DAO"/>
    <property type="match status" value="1"/>
</dbReference>
<feature type="domain" description="FAD dependent oxidoreductase" evidence="5">
    <location>
        <begin position="2"/>
        <end position="348"/>
    </location>
</feature>
<comment type="similarity">
    <text evidence="2">Belongs to the DadA oxidoreductase family.</text>
</comment>
<dbReference type="InterPro" id="IPR006076">
    <property type="entry name" value="FAD-dep_OxRdtase"/>
</dbReference>
<keyword evidence="4 6" id="KW-0560">Oxidoreductase</keyword>
<accession>T1BJL7</accession>
<evidence type="ECO:0000256" key="4">
    <source>
        <dbReference type="ARBA" id="ARBA00023002"/>
    </source>
</evidence>
<keyword evidence="3" id="KW-0285">Flavoprotein</keyword>
<dbReference type="SUPFAM" id="SSF51971">
    <property type="entry name" value="Nucleotide-binding domain"/>
    <property type="match status" value="1"/>
</dbReference>
<organism evidence="6">
    <name type="scientific">mine drainage metagenome</name>
    <dbReference type="NCBI Taxonomy" id="410659"/>
    <lineage>
        <taxon>unclassified sequences</taxon>
        <taxon>metagenomes</taxon>
        <taxon>ecological metagenomes</taxon>
    </lineage>
</organism>
<dbReference type="GO" id="GO:0008445">
    <property type="term" value="F:D-aspartate oxidase activity"/>
    <property type="evidence" value="ECO:0007669"/>
    <property type="project" value="UniProtKB-EC"/>
</dbReference>
<dbReference type="GO" id="GO:0005737">
    <property type="term" value="C:cytoplasm"/>
    <property type="evidence" value="ECO:0007669"/>
    <property type="project" value="TreeGrafter"/>
</dbReference>
<dbReference type="PANTHER" id="PTHR13847">
    <property type="entry name" value="SARCOSINE DEHYDROGENASE-RELATED"/>
    <property type="match status" value="1"/>
</dbReference>
<sequence length="373" mass="40674">MKVAVVGGGIVGLFAAFHLERGGAEVTLYDEGKPGARSDHAAGIIEPANAYRTNTFAFLRRVWRFWRGGTCTFRSVDGRWLAASLRELERDLIPGADEVLREMARTSVAGYEELAAQKNDFAYTLKGLLERYDHRAHFLEDRAVATSKDSIVPVEVREGEGWAGSLFYPSVGWLHTERFVQRMLRELTQTQIVRQRVDHVGLDGTLRMGGATANFDAVVVSTGVTSRKLGLPLTGVKGYGWHVQSPAKVEVATIFVDRGIAVVPFENELKVTGGWDFDLSARLSHAPSILAAVKEVVPVDRVLSFGDGSRPCTPDGLPIVGRKGRLIIANGGFRLGWSFAPALGKRAALLCTNQTQNDPFLSRFCGSLHAGPV</sequence>
<dbReference type="PANTHER" id="PTHR13847:SF286">
    <property type="entry name" value="D-AMINO ACID DEHYDROGENASE"/>
    <property type="match status" value="1"/>
</dbReference>
<dbReference type="EMBL" id="AUZY01006486">
    <property type="protein sequence ID" value="EQD54175.1"/>
    <property type="molecule type" value="Genomic_DNA"/>
</dbReference>
<name>T1BJL7_9ZZZZ</name>
<reference evidence="6" key="1">
    <citation type="submission" date="2013-08" db="EMBL/GenBank/DDBJ databases">
        <authorList>
            <person name="Mendez C."/>
            <person name="Richter M."/>
            <person name="Ferrer M."/>
            <person name="Sanchez J."/>
        </authorList>
    </citation>
    <scope>NUCLEOTIDE SEQUENCE</scope>
</reference>
<reference evidence="6" key="2">
    <citation type="journal article" date="2014" name="ISME J.">
        <title>Microbial stratification in low pH oxic and suboxic macroscopic growths along an acid mine drainage.</title>
        <authorList>
            <person name="Mendez-Garcia C."/>
            <person name="Mesa V."/>
            <person name="Sprenger R.R."/>
            <person name="Richter M."/>
            <person name="Diez M.S."/>
            <person name="Solano J."/>
            <person name="Bargiela R."/>
            <person name="Golyshina O.V."/>
            <person name="Manteca A."/>
            <person name="Ramos J.L."/>
            <person name="Gallego J.R."/>
            <person name="Llorente I."/>
            <person name="Martins Dos Santos V.A."/>
            <person name="Jensen O.N."/>
            <person name="Pelaez A.I."/>
            <person name="Sanchez J."/>
            <person name="Ferrer M."/>
        </authorList>
    </citation>
    <scope>NUCLEOTIDE SEQUENCE</scope>
</reference>
<dbReference type="Gene3D" id="3.50.50.60">
    <property type="entry name" value="FAD/NAD(P)-binding domain"/>
    <property type="match status" value="1"/>
</dbReference>
<dbReference type="InterPro" id="IPR036188">
    <property type="entry name" value="FAD/NAD-bd_sf"/>
</dbReference>
<dbReference type="AlphaFoldDB" id="T1BJL7"/>
<proteinExistence type="inferred from homology"/>